<name>A0A0A9AMH5_ARUDO</name>
<dbReference type="EMBL" id="GBRH01245539">
    <property type="protein sequence ID" value="JAD52356.1"/>
    <property type="molecule type" value="Transcribed_RNA"/>
</dbReference>
<sequence>MFLHSVSKLSMQFNDKFSREDDNHTIGRSLILLQLDIMSSLEH</sequence>
<dbReference type="AlphaFoldDB" id="A0A0A9AMH5"/>
<proteinExistence type="predicted"/>
<organism evidence="1">
    <name type="scientific">Arundo donax</name>
    <name type="common">Giant reed</name>
    <name type="synonym">Donax arundinaceus</name>
    <dbReference type="NCBI Taxonomy" id="35708"/>
    <lineage>
        <taxon>Eukaryota</taxon>
        <taxon>Viridiplantae</taxon>
        <taxon>Streptophyta</taxon>
        <taxon>Embryophyta</taxon>
        <taxon>Tracheophyta</taxon>
        <taxon>Spermatophyta</taxon>
        <taxon>Magnoliopsida</taxon>
        <taxon>Liliopsida</taxon>
        <taxon>Poales</taxon>
        <taxon>Poaceae</taxon>
        <taxon>PACMAD clade</taxon>
        <taxon>Arundinoideae</taxon>
        <taxon>Arundineae</taxon>
        <taxon>Arundo</taxon>
    </lineage>
</organism>
<reference evidence="1" key="1">
    <citation type="submission" date="2014-09" db="EMBL/GenBank/DDBJ databases">
        <authorList>
            <person name="Magalhaes I.L.F."/>
            <person name="Oliveira U."/>
            <person name="Santos F.R."/>
            <person name="Vidigal T.H.D.A."/>
            <person name="Brescovit A.D."/>
            <person name="Santos A.J."/>
        </authorList>
    </citation>
    <scope>NUCLEOTIDE SEQUENCE</scope>
    <source>
        <tissue evidence="1">Shoot tissue taken approximately 20 cm above the soil surface</tissue>
    </source>
</reference>
<accession>A0A0A9AMH5</accession>
<protein>
    <submittedName>
        <fullName evidence="1">Uncharacterized protein</fullName>
    </submittedName>
</protein>
<evidence type="ECO:0000313" key="1">
    <source>
        <dbReference type="EMBL" id="JAD52356.1"/>
    </source>
</evidence>
<reference evidence="1" key="2">
    <citation type="journal article" date="2015" name="Data Brief">
        <title>Shoot transcriptome of the giant reed, Arundo donax.</title>
        <authorList>
            <person name="Barrero R.A."/>
            <person name="Guerrero F.D."/>
            <person name="Moolhuijzen P."/>
            <person name="Goolsby J.A."/>
            <person name="Tidwell J."/>
            <person name="Bellgard S.E."/>
            <person name="Bellgard M.I."/>
        </authorList>
    </citation>
    <scope>NUCLEOTIDE SEQUENCE</scope>
    <source>
        <tissue evidence="1">Shoot tissue taken approximately 20 cm above the soil surface</tissue>
    </source>
</reference>